<gene>
    <name evidence="1" type="primary">TIM13</name>
    <name evidence="1" type="ORF">FBU59_005430</name>
</gene>
<organism evidence="1 2">
    <name type="scientific">Linderina macrospora</name>
    <dbReference type="NCBI Taxonomy" id="4868"/>
    <lineage>
        <taxon>Eukaryota</taxon>
        <taxon>Fungi</taxon>
        <taxon>Fungi incertae sedis</taxon>
        <taxon>Zoopagomycota</taxon>
        <taxon>Kickxellomycotina</taxon>
        <taxon>Kickxellomycetes</taxon>
        <taxon>Kickxellales</taxon>
        <taxon>Kickxellaceae</taxon>
        <taxon>Linderina</taxon>
    </lineage>
</organism>
<name>A0ACC1J2Y3_9FUNG</name>
<protein>
    <submittedName>
        <fullName evidence="1">Protein translocase subunit</fullName>
    </submittedName>
</protein>
<proteinExistence type="predicted"/>
<comment type="caution">
    <text evidence="1">The sequence shown here is derived from an EMBL/GenBank/DDBJ whole genome shotgun (WGS) entry which is preliminary data.</text>
</comment>
<reference evidence="1" key="1">
    <citation type="submission" date="2022-07" db="EMBL/GenBank/DDBJ databases">
        <title>Phylogenomic reconstructions and comparative analyses of Kickxellomycotina fungi.</title>
        <authorList>
            <person name="Reynolds N.K."/>
            <person name="Stajich J.E."/>
            <person name="Barry K."/>
            <person name="Grigoriev I.V."/>
            <person name="Crous P."/>
            <person name="Smith M.E."/>
        </authorList>
    </citation>
    <scope>NUCLEOTIDE SEQUENCE</scope>
    <source>
        <strain evidence="1">NRRL 5244</strain>
    </source>
</reference>
<dbReference type="Proteomes" id="UP001150603">
    <property type="component" value="Unassembled WGS sequence"/>
</dbReference>
<evidence type="ECO:0000313" key="2">
    <source>
        <dbReference type="Proteomes" id="UP001150603"/>
    </source>
</evidence>
<keyword evidence="2" id="KW-1185">Reference proteome</keyword>
<dbReference type="EMBL" id="JANBPW010004303">
    <property type="protein sequence ID" value="KAJ1935304.1"/>
    <property type="molecule type" value="Genomic_DNA"/>
</dbReference>
<sequence>MSSFGNIDLSNINTPQKVEEVKNQVRKEMAMANAQELINNINKHCYKTCLSNPGPSLSSSDEGCLGRCMDKFLASWDVVSRAYIGRVQQENK</sequence>
<evidence type="ECO:0000313" key="1">
    <source>
        <dbReference type="EMBL" id="KAJ1935304.1"/>
    </source>
</evidence>
<accession>A0ACC1J2Y3</accession>